<keyword evidence="2" id="KW-1185">Reference proteome</keyword>
<dbReference type="HOGENOM" id="CLU_2284149_0_0_1"/>
<accession>A0A0C3H8S5</accession>
<dbReference type="EMBL" id="KN832878">
    <property type="protein sequence ID" value="KIM99659.1"/>
    <property type="molecule type" value="Genomic_DNA"/>
</dbReference>
<reference evidence="2" key="2">
    <citation type="submission" date="2015-01" db="EMBL/GenBank/DDBJ databases">
        <title>Evolutionary Origins and Diversification of the Mycorrhizal Mutualists.</title>
        <authorList>
            <consortium name="DOE Joint Genome Institute"/>
            <consortium name="Mycorrhizal Genomics Consortium"/>
            <person name="Kohler A."/>
            <person name="Kuo A."/>
            <person name="Nagy L.G."/>
            <person name="Floudas D."/>
            <person name="Copeland A."/>
            <person name="Barry K.W."/>
            <person name="Cichocki N."/>
            <person name="Veneault-Fourrey C."/>
            <person name="LaButti K."/>
            <person name="Lindquist E.A."/>
            <person name="Lipzen A."/>
            <person name="Lundell T."/>
            <person name="Morin E."/>
            <person name="Murat C."/>
            <person name="Riley R."/>
            <person name="Ohm R."/>
            <person name="Sun H."/>
            <person name="Tunlid A."/>
            <person name="Henrissat B."/>
            <person name="Grigoriev I.V."/>
            <person name="Hibbett D.S."/>
            <person name="Martin F."/>
        </authorList>
    </citation>
    <scope>NUCLEOTIDE SEQUENCE [LARGE SCALE GENOMIC DNA]</scope>
    <source>
        <strain evidence="2">Zn</strain>
    </source>
</reference>
<dbReference type="InParanoid" id="A0A0C3H8S5"/>
<reference evidence="1 2" key="1">
    <citation type="submission" date="2014-04" db="EMBL/GenBank/DDBJ databases">
        <authorList>
            <consortium name="DOE Joint Genome Institute"/>
            <person name="Kuo A."/>
            <person name="Martino E."/>
            <person name="Perotto S."/>
            <person name="Kohler A."/>
            <person name="Nagy L.G."/>
            <person name="Floudas D."/>
            <person name="Copeland A."/>
            <person name="Barry K.W."/>
            <person name="Cichocki N."/>
            <person name="Veneault-Fourrey C."/>
            <person name="LaButti K."/>
            <person name="Lindquist E.A."/>
            <person name="Lipzen A."/>
            <person name="Lundell T."/>
            <person name="Morin E."/>
            <person name="Murat C."/>
            <person name="Sun H."/>
            <person name="Tunlid A."/>
            <person name="Henrissat B."/>
            <person name="Grigoriev I.V."/>
            <person name="Hibbett D.S."/>
            <person name="Martin F."/>
            <person name="Nordberg H.P."/>
            <person name="Cantor M.N."/>
            <person name="Hua S.X."/>
        </authorList>
    </citation>
    <scope>NUCLEOTIDE SEQUENCE [LARGE SCALE GENOMIC DNA]</scope>
    <source>
        <strain evidence="1 2">Zn</strain>
    </source>
</reference>
<protein>
    <submittedName>
        <fullName evidence="1">Uncharacterized protein</fullName>
    </submittedName>
</protein>
<dbReference type="AlphaFoldDB" id="A0A0C3H8S5"/>
<gene>
    <name evidence="1" type="ORF">OIDMADRAFT_19739</name>
</gene>
<dbReference type="Proteomes" id="UP000054321">
    <property type="component" value="Unassembled WGS sequence"/>
</dbReference>
<name>A0A0C3H8S5_OIDMZ</name>
<dbReference type="OrthoDB" id="630895at2759"/>
<feature type="non-terminal residue" evidence="1">
    <location>
        <position position="102"/>
    </location>
</feature>
<organism evidence="1 2">
    <name type="scientific">Oidiodendron maius (strain Zn)</name>
    <dbReference type="NCBI Taxonomy" id="913774"/>
    <lineage>
        <taxon>Eukaryota</taxon>
        <taxon>Fungi</taxon>
        <taxon>Dikarya</taxon>
        <taxon>Ascomycota</taxon>
        <taxon>Pezizomycotina</taxon>
        <taxon>Leotiomycetes</taxon>
        <taxon>Leotiomycetes incertae sedis</taxon>
        <taxon>Myxotrichaceae</taxon>
        <taxon>Oidiodendron</taxon>
    </lineage>
</organism>
<sequence length="102" mass="11219">MDPKPLDSAGVYKLEQTSSGEPYIALPTRSETPIFLTKYYATDPPDVEATLKLPEVNLFLISAPTPYTLADAEWWVNSQLTMTSNYPLQILRAGAPDEAGTL</sequence>
<evidence type="ECO:0000313" key="1">
    <source>
        <dbReference type="EMBL" id="KIM99659.1"/>
    </source>
</evidence>
<evidence type="ECO:0000313" key="2">
    <source>
        <dbReference type="Proteomes" id="UP000054321"/>
    </source>
</evidence>
<proteinExistence type="predicted"/>